<dbReference type="EMBL" id="FNHH01000006">
    <property type="protein sequence ID" value="SDM13126.1"/>
    <property type="molecule type" value="Genomic_DNA"/>
</dbReference>
<dbReference type="STRING" id="990371.SAMN05421813_106151"/>
<keyword evidence="2" id="KW-0805">Transcription regulation</keyword>
<dbReference type="AlphaFoldDB" id="A0A1G9QQ47"/>
<dbReference type="SMART" id="SM00738">
    <property type="entry name" value="NGN"/>
    <property type="match status" value="1"/>
</dbReference>
<dbReference type="OrthoDB" id="9796143at2"/>
<name>A0A1G9QQ47_9SPHI</name>
<keyword evidence="6" id="KW-1185">Reference proteome</keyword>
<protein>
    <submittedName>
        <fullName evidence="5">Transcription antitermination factor NusG</fullName>
    </submittedName>
</protein>
<dbReference type="GO" id="GO:0006354">
    <property type="term" value="P:DNA-templated transcription elongation"/>
    <property type="evidence" value="ECO:0007669"/>
    <property type="project" value="InterPro"/>
</dbReference>
<evidence type="ECO:0000256" key="3">
    <source>
        <dbReference type="ARBA" id="ARBA00023163"/>
    </source>
</evidence>
<dbReference type="NCBIfam" id="NF033644">
    <property type="entry name" value="antiterm_UpxY"/>
    <property type="match status" value="1"/>
</dbReference>
<keyword evidence="1" id="KW-0889">Transcription antitermination</keyword>
<dbReference type="InterPro" id="IPR043425">
    <property type="entry name" value="NusG-like"/>
</dbReference>
<dbReference type="RefSeq" id="WP_090702178.1">
    <property type="nucleotide sequence ID" value="NZ_FNHH01000006.1"/>
</dbReference>
<dbReference type="PANTHER" id="PTHR30265:SF4">
    <property type="entry name" value="KOW MOTIF FAMILY PROTEIN, EXPRESSED"/>
    <property type="match status" value="1"/>
</dbReference>
<accession>A0A1G9QQ47</accession>
<evidence type="ECO:0000259" key="4">
    <source>
        <dbReference type="SMART" id="SM00738"/>
    </source>
</evidence>
<gene>
    <name evidence="5" type="ORF">SAMN05421813_106151</name>
</gene>
<keyword evidence="3" id="KW-0804">Transcription</keyword>
<evidence type="ECO:0000256" key="1">
    <source>
        <dbReference type="ARBA" id="ARBA00022814"/>
    </source>
</evidence>
<dbReference type="SUPFAM" id="SSF82679">
    <property type="entry name" value="N-utilization substance G protein NusG, N-terminal domain"/>
    <property type="match status" value="1"/>
</dbReference>
<dbReference type="CDD" id="cd09895">
    <property type="entry name" value="NGN_SP_UpxY"/>
    <property type="match status" value="1"/>
</dbReference>
<reference evidence="6" key="1">
    <citation type="submission" date="2016-10" db="EMBL/GenBank/DDBJ databases">
        <authorList>
            <person name="Varghese N."/>
            <person name="Submissions S."/>
        </authorList>
    </citation>
    <scope>NUCLEOTIDE SEQUENCE [LARGE SCALE GENOMIC DNA]</scope>
    <source>
        <strain evidence="6">DSM 24536</strain>
    </source>
</reference>
<proteinExistence type="predicted"/>
<dbReference type="PANTHER" id="PTHR30265">
    <property type="entry name" value="RHO-INTERACTING TRANSCRIPTION TERMINATION FACTOR NUSG"/>
    <property type="match status" value="1"/>
</dbReference>
<dbReference type="InterPro" id="IPR006645">
    <property type="entry name" value="NGN-like_dom"/>
</dbReference>
<sequence length="176" mass="20238">MENPIRTRSSNTKNWFVIYTRARWEKKVDQLLKQQGINSYCPMRTVENQWADRKKMVEFPLFSSYVFVNISLKEEQTVRQTYGVLNFIYFLGKPAIVQDSEIVKIKNVLLENPDMEVVSLKGVRVGDRVRIKNGVLANQNGNIVKVNGKTVLMVFDHLDCALVSRISVSDLTPILT</sequence>
<dbReference type="GO" id="GO:0031564">
    <property type="term" value="P:transcription antitermination"/>
    <property type="evidence" value="ECO:0007669"/>
    <property type="project" value="UniProtKB-KW"/>
</dbReference>
<dbReference type="Pfam" id="PF02357">
    <property type="entry name" value="NusG"/>
    <property type="match status" value="1"/>
</dbReference>
<evidence type="ECO:0000313" key="5">
    <source>
        <dbReference type="EMBL" id="SDM13126.1"/>
    </source>
</evidence>
<dbReference type="InterPro" id="IPR036735">
    <property type="entry name" value="NGN_dom_sf"/>
</dbReference>
<feature type="domain" description="NusG-like N-terminal" evidence="4">
    <location>
        <begin position="12"/>
        <end position="109"/>
    </location>
</feature>
<evidence type="ECO:0000313" key="6">
    <source>
        <dbReference type="Proteomes" id="UP000199226"/>
    </source>
</evidence>
<organism evidence="5 6">
    <name type="scientific">Daejeonella rubra</name>
    <dbReference type="NCBI Taxonomy" id="990371"/>
    <lineage>
        <taxon>Bacteria</taxon>
        <taxon>Pseudomonadati</taxon>
        <taxon>Bacteroidota</taxon>
        <taxon>Sphingobacteriia</taxon>
        <taxon>Sphingobacteriales</taxon>
        <taxon>Sphingobacteriaceae</taxon>
        <taxon>Daejeonella</taxon>
    </lineage>
</organism>
<evidence type="ECO:0000256" key="2">
    <source>
        <dbReference type="ARBA" id="ARBA00023015"/>
    </source>
</evidence>
<dbReference type="Gene3D" id="3.30.70.940">
    <property type="entry name" value="NusG, N-terminal domain"/>
    <property type="match status" value="1"/>
</dbReference>
<dbReference type="Proteomes" id="UP000199226">
    <property type="component" value="Unassembled WGS sequence"/>
</dbReference>